<dbReference type="SUPFAM" id="SSF56672">
    <property type="entry name" value="DNA/RNA polymerases"/>
    <property type="match status" value="1"/>
</dbReference>
<name>A0A8J6DAY8_9ROSI</name>
<feature type="compositionally biased region" description="Basic and acidic residues" evidence="1">
    <location>
        <begin position="96"/>
        <end position="106"/>
    </location>
</feature>
<evidence type="ECO:0000256" key="1">
    <source>
        <dbReference type="SAM" id="MobiDB-lite"/>
    </source>
</evidence>
<reference evidence="3 4" key="1">
    <citation type="journal article" date="2021" name="bioRxiv">
        <title>The Gossypium anomalum genome as a resource for cotton improvement and evolutionary analysis of hybrid incompatibility.</title>
        <authorList>
            <person name="Grover C.E."/>
            <person name="Yuan D."/>
            <person name="Arick M.A."/>
            <person name="Miller E.R."/>
            <person name="Hu G."/>
            <person name="Peterson D.G."/>
            <person name="Wendel J.F."/>
            <person name="Udall J.A."/>
        </authorList>
    </citation>
    <scope>NUCLEOTIDE SEQUENCE [LARGE SCALE GENOMIC DNA]</scope>
    <source>
        <strain evidence="3">JFW-Udall</strain>
        <tissue evidence="3">Leaf</tissue>
    </source>
</reference>
<sequence>MEKVRCMLSNANLPKSFWAEVASTACFLINRSPSVAIEKKTPQEVWSGNPANYSDLKILGVLRMSILIMENWNRDPLNVDVFDETAMLPNLSLKDSSNKENQKQVEHQINTESTPQVSTKIENRVTSSPQYSIAKNRTKREIKPPKKYTEADLVAYALNVTEDIDANQEPSNYSEAISCEDSEKWMFAMQEEMESLHKNKTWDLVKLPKCKKTSSSRSGLHRCVLPSCEHSSIRALLDIVAMHDLELEQLCNAPTPETVTGVEYESHYGLKQSPRQWYKRFDSFMTSHDFKRSSFDSCVYFKKNSDGSFVYLLLYIDDMLIAAKDKGEIRKVKAQLSEEFEMKDLGPAKKILGMEILRDRKASKLYLSQKGYIEKVLCRFNMQSAKPVSTPLAAHFRLSSALSPQSDDEIEYMSHVPYSSAVGSLMYAMVCSRPDLSYAVSAVSRYMANPGKEHWKAVQWILSYLRGTTDVCLQSGRTEDGVIGYVDAILLETLIEEDLSQVMSLQSEVVQ</sequence>
<feature type="domain" description="Reverse transcriptase Ty1/copia-type" evidence="2">
    <location>
        <begin position="266"/>
        <end position="393"/>
    </location>
</feature>
<gene>
    <name evidence="3" type="ORF">CXB51_003968</name>
</gene>
<protein>
    <recommendedName>
        <fullName evidence="2">Reverse transcriptase Ty1/copia-type domain-containing protein</fullName>
    </recommendedName>
</protein>
<feature type="region of interest" description="Disordered" evidence="1">
    <location>
        <begin position="94"/>
        <end position="115"/>
    </location>
</feature>
<comment type="caution">
    <text evidence="3">The sequence shown here is derived from an EMBL/GenBank/DDBJ whole genome shotgun (WGS) entry which is preliminary data.</text>
</comment>
<dbReference type="Pfam" id="PF07727">
    <property type="entry name" value="RVT_2"/>
    <property type="match status" value="1"/>
</dbReference>
<organism evidence="3 4">
    <name type="scientific">Gossypium anomalum</name>
    <dbReference type="NCBI Taxonomy" id="47600"/>
    <lineage>
        <taxon>Eukaryota</taxon>
        <taxon>Viridiplantae</taxon>
        <taxon>Streptophyta</taxon>
        <taxon>Embryophyta</taxon>
        <taxon>Tracheophyta</taxon>
        <taxon>Spermatophyta</taxon>
        <taxon>Magnoliopsida</taxon>
        <taxon>eudicotyledons</taxon>
        <taxon>Gunneridae</taxon>
        <taxon>Pentapetalae</taxon>
        <taxon>rosids</taxon>
        <taxon>malvids</taxon>
        <taxon>Malvales</taxon>
        <taxon>Malvaceae</taxon>
        <taxon>Malvoideae</taxon>
        <taxon>Gossypium</taxon>
    </lineage>
</organism>
<dbReference type="Proteomes" id="UP000701853">
    <property type="component" value="Chromosome 2"/>
</dbReference>
<proteinExistence type="predicted"/>
<evidence type="ECO:0000313" key="4">
    <source>
        <dbReference type="Proteomes" id="UP000701853"/>
    </source>
</evidence>
<dbReference type="InterPro" id="IPR043502">
    <property type="entry name" value="DNA/RNA_pol_sf"/>
</dbReference>
<dbReference type="OrthoDB" id="418757at2759"/>
<dbReference type="EMBL" id="JAHUZN010000002">
    <property type="protein sequence ID" value="KAG8501756.1"/>
    <property type="molecule type" value="Genomic_DNA"/>
</dbReference>
<evidence type="ECO:0000313" key="3">
    <source>
        <dbReference type="EMBL" id="KAG8501756.1"/>
    </source>
</evidence>
<accession>A0A8J6DAY8</accession>
<evidence type="ECO:0000259" key="2">
    <source>
        <dbReference type="Pfam" id="PF07727"/>
    </source>
</evidence>
<dbReference type="AlphaFoldDB" id="A0A8J6DAY8"/>
<dbReference type="PANTHER" id="PTHR11439">
    <property type="entry name" value="GAG-POL-RELATED RETROTRANSPOSON"/>
    <property type="match status" value="1"/>
</dbReference>
<keyword evidence="4" id="KW-1185">Reference proteome</keyword>
<dbReference type="PANTHER" id="PTHR11439:SF467">
    <property type="entry name" value="INTEGRASE CATALYTIC DOMAIN-CONTAINING PROTEIN"/>
    <property type="match status" value="1"/>
</dbReference>
<dbReference type="InterPro" id="IPR013103">
    <property type="entry name" value="RVT_2"/>
</dbReference>